<evidence type="ECO:0000313" key="4">
    <source>
        <dbReference type="Proteomes" id="UP001268542"/>
    </source>
</evidence>
<dbReference type="PANTHER" id="PTHR43591">
    <property type="entry name" value="METHYLTRANSFERASE"/>
    <property type="match status" value="1"/>
</dbReference>
<dbReference type="EMBL" id="JAVYII010000009">
    <property type="protein sequence ID" value="MDT9594988.1"/>
    <property type="molecule type" value="Genomic_DNA"/>
</dbReference>
<feature type="region of interest" description="Disordered" evidence="1">
    <location>
        <begin position="239"/>
        <end position="259"/>
    </location>
</feature>
<organism evidence="3 4">
    <name type="scientific">Nocardioides imazamoxiresistens</name>
    <dbReference type="NCBI Taxonomy" id="3231893"/>
    <lineage>
        <taxon>Bacteria</taxon>
        <taxon>Bacillati</taxon>
        <taxon>Actinomycetota</taxon>
        <taxon>Actinomycetes</taxon>
        <taxon>Propionibacteriales</taxon>
        <taxon>Nocardioidaceae</taxon>
        <taxon>Nocardioides</taxon>
    </lineage>
</organism>
<gene>
    <name evidence="3" type="ORF">RDV89_18005</name>
</gene>
<dbReference type="Gene3D" id="3.40.50.150">
    <property type="entry name" value="Vaccinia Virus protein VP39"/>
    <property type="match status" value="1"/>
</dbReference>
<evidence type="ECO:0000256" key="1">
    <source>
        <dbReference type="SAM" id="MobiDB-lite"/>
    </source>
</evidence>
<sequence>MTITETTLTDVATDGIQARLDEYWSGRAEAYHHRQVAGDRAPHDHALWLEVWGRALPPAPVRVLDVGTGSGYVASILAELGHEVTGLDSSPGMVAEALADAARRRASGRPAASFVRGDAVDPQGVGTDLDVVTSRYLLWTLRDPATALRAWMRLLRPGGTVVCVDANWYPGGFDRQVQVESTAGPDAFVEAYDADAEAHLPLATAADAEAYRDLFTGAGLTDVTVTRLDAVAELDRRFGMSPGHESRPQYLVTGRTPRA</sequence>
<dbReference type="CDD" id="cd02440">
    <property type="entry name" value="AdoMet_MTases"/>
    <property type="match status" value="1"/>
</dbReference>
<keyword evidence="3" id="KW-0808">Transferase</keyword>
<dbReference type="InterPro" id="IPR029063">
    <property type="entry name" value="SAM-dependent_MTases_sf"/>
</dbReference>
<accession>A0ABU3Q0E1</accession>
<keyword evidence="3" id="KW-0489">Methyltransferase</keyword>
<comment type="caution">
    <text evidence="3">The sequence shown here is derived from an EMBL/GenBank/DDBJ whole genome shotgun (WGS) entry which is preliminary data.</text>
</comment>
<dbReference type="Proteomes" id="UP001268542">
    <property type="component" value="Unassembled WGS sequence"/>
</dbReference>
<name>A0ABU3Q0E1_9ACTN</name>
<reference evidence="3 4" key="1">
    <citation type="submission" date="2023-08" db="EMBL/GenBank/DDBJ databases">
        <title>Nocardioides seae sp. nov., a bacterium isolated from a soil.</title>
        <authorList>
            <person name="Wang X."/>
        </authorList>
    </citation>
    <scope>NUCLEOTIDE SEQUENCE [LARGE SCALE GENOMIC DNA]</scope>
    <source>
        <strain evidence="3 4">YZH12</strain>
    </source>
</reference>
<keyword evidence="4" id="KW-1185">Reference proteome</keyword>
<dbReference type="GO" id="GO:0032259">
    <property type="term" value="P:methylation"/>
    <property type="evidence" value="ECO:0007669"/>
    <property type="project" value="UniProtKB-KW"/>
</dbReference>
<evidence type="ECO:0000259" key="2">
    <source>
        <dbReference type="Pfam" id="PF08241"/>
    </source>
</evidence>
<dbReference type="RefSeq" id="WP_315735309.1">
    <property type="nucleotide sequence ID" value="NZ_JAVYII010000009.1"/>
</dbReference>
<dbReference type="SUPFAM" id="SSF53335">
    <property type="entry name" value="S-adenosyl-L-methionine-dependent methyltransferases"/>
    <property type="match status" value="1"/>
</dbReference>
<protein>
    <submittedName>
        <fullName evidence="3">Class I SAM-dependent methyltransferase</fullName>
    </submittedName>
</protein>
<dbReference type="InterPro" id="IPR013216">
    <property type="entry name" value="Methyltransf_11"/>
</dbReference>
<evidence type="ECO:0000313" key="3">
    <source>
        <dbReference type="EMBL" id="MDT9594988.1"/>
    </source>
</evidence>
<feature type="domain" description="Methyltransferase type 11" evidence="2">
    <location>
        <begin position="64"/>
        <end position="163"/>
    </location>
</feature>
<dbReference type="PANTHER" id="PTHR43591:SF24">
    <property type="entry name" value="2-METHOXY-6-POLYPRENYL-1,4-BENZOQUINOL METHYLASE, MITOCHONDRIAL"/>
    <property type="match status" value="1"/>
</dbReference>
<dbReference type="Pfam" id="PF08241">
    <property type="entry name" value="Methyltransf_11"/>
    <property type="match status" value="1"/>
</dbReference>
<dbReference type="GO" id="GO:0008168">
    <property type="term" value="F:methyltransferase activity"/>
    <property type="evidence" value="ECO:0007669"/>
    <property type="project" value="UniProtKB-KW"/>
</dbReference>
<proteinExistence type="predicted"/>